<dbReference type="Gene3D" id="3.90.1410.10">
    <property type="entry name" value="set domain protein methyltransferase, domain 1"/>
    <property type="match status" value="1"/>
</dbReference>
<keyword evidence="3" id="KW-1185">Reference proteome</keyword>
<comment type="caution">
    <text evidence="2">The sequence shown here is derived from an EMBL/GenBank/DDBJ whole genome shotgun (WGS) entry which is preliminary data.</text>
</comment>
<gene>
    <name evidence="2" type="ORF">STCU_09041</name>
</gene>
<dbReference type="Proteomes" id="UP000015354">
    <property type="component" value="Unassembled WGS sequence"/>
</dbReference>
<dbReference type="CDD" id="cd10527">
    <property type="entry name" value="SET_LSMT"/>
    <property type="match status" value="1"/>
</dbReference>
<proteinExistence type="predicted"/>
<sequence>MPVYEQRHLLRVLKTPQELAKDFIDFCKAKQIITRGMCKVGYVQRRPPAPEPGRPGPSSFGPEDLRLRSLVANKNIAKDENIIMMPERACLHPATAIQCGEFFSLFPRNLQEEFFLSSRFLQNSRLMERSLIRHNQYLMALYMSFLMIMRTYKPDHLARMQNGDFIKYIDFMPRSEGNFEQLALHLSGWLDTPEVCRVGQDAVAKYFNVTQAEVRPVILFALCMIFSRMVPVDHRQLLSFAFCETPLAGALDTLDDAAPSVAPQAGAVVQPPPPASRSRLVREPIAFLCPLIDLCNHSDSENVAVMVPDASSTYQPSAQHGPVICLRSLRDIAKGEELTMNYGAAPRELHMIWGMQNILQ</sequence>
<dbReference type="EMBL" id="ATMH01009041">
    <property type="protein sequence ID" value="EPY20335.1"/>
    <property type="molecule type" value="Genomic_DNA"/>
</dbReference>
<dbReference type="PROSITE" id="PS50280">
    <property type="entry name" value="SET"/>
    <property type="match status" value="1"/>
</dbReference>
<dbReference type="InterPro" id="IPR046341">
    <property type="entry name" value="SET_dom_sf"/>
</dbReference>
<evidence type="ECO:0000313" key="2">
    <source>
        <dbReference type="EMBL" id="EPY20335.1"/>
    </source>
</evidence>
<feature type="domain" description="SET" evidence="1">
    <location>
        <begin position="48"/>
        <end position="343"/>
    </location>
</feature>
<dbReference type="AlphaFoldDB" id="S9VB92"/>
<protein>
    <recommendedName>
        <fullName evidence="1">SET domain-containing protein</fullName>
    </recommendedName>
</protein>
<accession>S9VB92</accession>
<organism evidence="2 3">
    <name type="scientific">Strigomonas culicis</name>
    <dbReference type="NCBI Taxonomy" id="28005"/>
    <lineage>
        <taxon>Eukaryota</taxon>
        <taxon>Discoba</taxon>
        <taxon>Euglenozoa</taxon>
        <taxon>Kinetoplastea</taxon>
        <taxon>Metakinetoplastina</taxon>
        <taxon>Trypanosomatida</taxon>
        <taxon>Trypanosomatidae</taxon>
        <taxon>Strigomonadinae</taxon>
        <taxon>Strigomonas</taxon>
    </lineage>
</organism>
<reference evidence="2 3" key="1">
    <citation type="journal article" date="2013" name="PLoS ONE">
        <title>Predicting the Proteins of Angomonas deanei, Strigomonas culicis and Their Respective Endosymbionts Reveals New Aspects of the Trypanosomatidae Family.</title>
        <authorList>
            <person name="Motta M.C."/>
            <person name="Martins A.C."/>
            <person name="de Souza S.S."/>
            <person name="Catta-Preta C.M."/>
            <person name="Silva R."/>
            <person name="Klein C.C."/>
            <person name="de Almeida L.G."/>
            <person name="de Lima Cunha O."/>
            <person name="Ciapina L.P."/>
            <person name="Brocchi M."/>
            <person name="Colabardini A.C."/>
            <person name="de Araujo Lima B."/>
            <person name="Machado C.R."/>
            <person name="de Almeida Soares C.M."/>
            <person name="Probst C.M."/>
            <person name="de Menezes C.B."/>
            <person name="Thompson C.E."/>
            <person name="Bartholomeu D.C."/>
            <person name="Gradia D.F."/>
            <person name="Pavoni D.P."/>
            <person name="Grisard E.C."/>
            <person name="Fantinatti-Garboggini F."/>
            <person name="Marchini F.K."/>
            <person name="Rodrigues-Luiz G.F."/>
            <person name="Wagner G."/>
            <person name="Goldman G.H."/>
            <person name="Fietto J.L."/>
            <person name="Elias M.C."/>
            <person name="Goldman M.H."/>
            <person name="Sagot M.F."/>
            <person name="Pereira M."/>
            <person name="Stoco P.H."/>
            <person name="de Mendonca-Neto R.P."/>
            <person name="Teixeira S.M."/>
            <person name="Maciel T.E."/>
            <person name="de Oliveira Mendes T.A."/>
            <person name="Urmenyi T.P."/>
            <person name="de Souza W."/>
            <person name="Schenkman S."/>
            <person name="de Vasconcelos A.T."/>
        </authorList>
    </citation>
    <scope>NUCLEOTIDE SEQUENCE [LARGE SCALE GENOMIC DNA]</scope>
</reference>
<dbReference type="Pfam" id="PF00856">
    <property type="entry name" value="SET"/>
    <property type="match status" value="1"/>
</dbReference>
<name>S9VB92_9TRYP</name>
<dbReference type="OrthoDB" id="270556at2759"/>
<dbReference type="SUPFAM" id="SSF82199">
    <property type="entry name" value="SET domain"/>
    <property type="match status" value="1"/>
</dbReference>
<evidence type="ECO:0000313" key="3">
    <source>
        <dbReference type="Proteomes" id="UP000015354"/>
    </source>
</evidence>
<dbReference type="InterPro" id="IPR001214">
    <property type="entry name" value="SET_dom"/>
</dbReference>
<evidence type="ECO:0000259" key="1">
    <source>
        <dbReference type="PROSITE" id="PS50280"/>
    </source>
</evidence>